<reference evidence="5" key="1">
    <citation type="submission" date="2013-09" db="EMBL/GenBank/DDBJ databases">
        <title>Corchorus olitorius genome sequencing.</title>
        <authorList>
            <person name="Alam M."/>
            <person name="Haque M.S."/>
            <person name="Islam M.S."/>
            <person name="Emdad E.M."/>
            <person name="Islam M.M."/>
            <person name="Ahmed B."/>
            <person name="Halim A."/>
            <person name="Hossen Q.M.M."/>
            <person name="Hossain M.Z."/>
            <person name="Ahmed R."/>
            <person name="Khan M.M."/>
            <person name="Islam R."/>
            <person name="Rashid M.M."/>
            <person name="Khan S.A."/>
            <person name="Rahman M.S."/>
            <person name="Alam M."/>
            <person name="Yahiya A.S."/>
            <person name="Khan M.S."/>
            <person name="Azam M.S."/>
            <person name="Haque T."/>
            <person name="Lashkar M.Z.H."/>
            <person name="Akhand A.I."/>
            <person name="Morshed G."/>
            <person name="Roy S."/>
            <person name="Uddin K.S."/>
            <person name="Rabeya T."/>
            <person name="Hossain A.S."/>
            <person name="Chowdhury A."/>
            <person name="Snigdha A.R."/>
            <person name="Mortoza M.S."/>
            <person name="Matin S.A."/>
            <person name="Hoque S.M.E."/>
            <person name="Islam M.K."/>
            <person name="Roy D.K."/>
            <person name="Haider R."/>
            <person name="Moosa M.M."/>
            <person name="Elias S.M."/>
            <person name="Hasan A.M."/>
            <person name="Jahan S."/>
            <person name="Shafiuddin M."/>
            <person name="Mahmood N."/>
            <person name="Shommy N.S."/>
        </authorList>
    </citation>
    <scope>NUCLEOTIDE SEQUENCE [LARGE SCALE GENOMIC DNA]</scope>
    <source>
        <strain evidence="5">cv. O-4</strain>
    </source>
</reference>
<evidence type="ECO:0000313" key="4">
    <source>
        <dbReference type="EMBL" id="OMO96201.1"/>
    </source>
</evidence>
<dbReference type="AlphaFoldDB" id="A0A1R3JN37"/>
<dbReference type="Proteomes" id="UP000187203">
    <property type="component" value="Unassembled WGS sequence"/>
</dbReference>
<comment type="caution">
    <text evidence="4">The sequence shown here is derived from an EMBL/GenBank/DDBJ whole genome shotgun (WGS) entry which is preliminary data.</text>
</comment>
<feature type="region of interest" description="Disordered" evidence="2">
    <location>
        <begin position="362"/>
        <end position="403"/>
    </location>
</feature>
<dbReference type="InterPro" id="IPR035979">
    <property type="entry name" value="RBD_domain_sf"/>
</dbReference>
<dbReference type="OrthoDB" id="1752451at2759"/>
<feature type="compositionally biased region" description="Polar residues" evidence="2">
    <location>
        <begin position="473"/>
        <end position="487"/>
    </location>
</feature>
<dbReference type="STRING" id="93759.A0A1R3JN37"/>
<keyword evidence="5" id="KW-1185">Reference proteome</keyword>
<dbReference type="Gene3D" id="3.30.70.330">
    <property type="match status" value="1"/>
</dbReference>
<evidence type="ECO:0000259" key="3">
    <source>
        <dbReference type="PROSITE" id="PS50102"/>
    </source>
</evidence>
<sequence length="654" mass="73235">MIGWSRLSAVLWIGDHICFQFMLIILIKETLKQLSGIFFGRFGRVVDVYIPKVVKVDPRRRSSYAFVRYKTDKEASMAVKEGEGLLFRGRRISVSMAKYSWRESFGHSNTKRPMMPAKMSSRREASRFVDGRSFKEVVVNGPLPCQNIDGSYQDNFDEKLPSPAHLQEECKNASGKLDKDCLDIGTKSLVLDVDIPDSDMEWLNRSMVGKIKVGFSCNSVQESLLLHEISVIVCPFNEDNFLLTFPSIDDLRVQMSSHRDLLDNWFESLVSWVEFNEKRKFTSWIRLEEVPLELWHVNFFMALGNSWGSFLNFRECTLNRWNLEAAWIRVKVKSMYDIPSWLKVEVRGTQFTIKVSSEVEPGNFFAGDLPPSESENNSSGNGNDDDHSASSGQEIEVDSSETSNKLNAASKELNLTHGNGKSGVNTTDQVVEDEMAVVRLGPSNSNGFGVSGLKDRGEGLEGDFGSVGLGTNFGPSQDSISHISPTPSDGGWQKRKACKKGNKFFPSTYKRKDKNKGLVYSSVSPRPAFENKENSSQYPEERRSNSDGEAEARADWAVSSQAGLAEETYASNANMSVMLREVKMGLKEWRKDNGASGSNDIKKIEVEIQSLEAVWEENLDNLESLKYGCLILVFSLVTVRIFLSGTVNGLLALS</sequence>
<protein>
    <submittedName>
        <fullName evidence="4">Nucleotide-binding, alpha-beta plait</fullName>
    </submittedName>
</protein>
<evidence type="ECO:0000256" key="2">
    <source>
        <dbReference type="SAM" id="MobiDB-lite"/>
    </source>
</evidence>
<feature type="compositionally biased region" description="Basic and acidic residues" evidence="2">
    <location>
        <begin position="529"/>
        <end position="552"/>
    </location>
</feature>
<dbReference type="GO" id="GO:0003723">
    <property type="term" value="F:RNA binding"/>
    <property type="evidence" value="ECO:0007669"/>
    <property type="project" value="UniProtKB-UniRule"/>
</dbReference>
<keyword evidence="1" id="KW-0694">RNA-binding</keyword>
<evidence type="ECO:0000313" key="5">
    <source>
        <dbReference type="Proteomes" id="UP000187203"/>
    </source>
</evidence>
<dbReference type="PROSITE" id="PS50102">
    <property type="entry name" value="RRM"/>
    <property type="match status" value="1"/>
</dbReference>
<gene>
    <name evidence="4" type="ORF">COLO4_15431</name>
</gene>
<accession>A0A1R3JN37</accession>
<dbReference type="InterPro" id="IPR000504">
    <property type="entry name" value="RRM_dom"/>
</dbReference>
<dbReference type="PANTHER" id="PTHR34427">
    <property type="entry name" value="DUF4283 DOMAIN PROTEIN"/>
    <property type="match status" value="1"/>
</dbReference>
<feature type="domain" description="RRM" evidence="3">
    <location>
        <begin position="9"/>
        <end position="99"/>
    </location>
</feature>
<dbReference type="EMBL" id="AWUE01015676">
    <property type="protein sequence ID" value="OMO96201.1"/>
    <property type="molecule type" value="Genomic_DNA"/>
</dbReference>
<organism evidence="4 5">
    <name type="scientific">Corchorus olitorius</name>
    <dbReference type="NCBI Taxonomy" id="93759"/>
    <lineage>
        <taxon>Eukaryota</taxon>
        <taxon>Viridiplantae</taxon>
        <taxon>Streptophyta</taxon>
        <taxon>Embryophyta</taxon>
        <taxon>Tracheophyta</taxon>
        <taxon>Spermatophyta</taxon>
        <taxon>Magnoliopsida</taxon>
        <taxon>eudicotyledons</taxon>
        <taxon>Gunneridae</taxon>
        <taxon>Pentapetalae</taxon>
        <taxon>rosids</taxon>
        <taxon>malvids</taxon>
        <taxon>Malvales</taxon>
        <taxon>Malvaceae</taxon>
        <taxon>Grewioideae</taxon>
        <taxon>Apeibeae</taxon>
        <taxon>Corchorus</taxon>
    </lineage>
</organism>
<feature type="compositionally biased region" description="Low complexity" evidence="2">
    <location>
        <begin position="372"/>
        <end position="382"/>
    </location>
</feature>
<dbReference type="PANTHER" id="PTHR34427:SF5">
    <property type="entry name" value="DUF4283 DOMAIN-CONTAINING PROTEIN"/>
    <property type="match status" value="1"/>
</dbReference>
<dbReference type="InterPro" id="IPR012677">
    <property type="entry name" value="Nucleotide-bd_a/b_plait_sf"/>
</dbReference>
<proteinExistence type="predicted"/>
<dbReference type="SUPFAM" id="SSF54928">
    <property type="entry name" value="RNA-binding domain, RBD"/>
    <property type="match status" value="1"/>
</dbReference>
<feature type="region of interest" description="Disordered" evidence="2">
    <location>
        <begin position="465"/>
        <end position="497"/>
    </location>
</feature>
<dbReference type="Pfam" id="PF00076">
    <property type="entry name" value="RRM_1"/>
    <property type="match status" value="1"/>
</dbReference>
<feature type="region of interest" description="Disordered" evidence="2">
    <location>
        <begin position="516"/>
        <end position="552"/>
    </location>
</feature>
<evidence type="ECO:0000256" key="1">
    <source>
        <dbReference type="PROSITE-ProRule" id="PRU00176"/>
    </source>
</evidence>
<name>A0A1R3JN37_9ROSI</name>